<proteinExistence type="predicted"/>
<organism evidence="1 2">
    <name type="scientific">Rhizophagus clarus</name>
    <dbReference type="NCBI Taxonomy" id="94130"/>
    <lineage>
        <taxon>Eukaryota</taxon>
        <taxon>Fungi</taxon>
        <taxon>Fungi incertae sedis</taxon>
        <taxon>Mucoromycota</taxon>
        <taxon>Glomeromycotina</taxon>
        <taxon>Glomeromycetes</taxon>
        <taxon>Glomerales</taxon>
        <taxon>Glomeraceae</taxon>
        <taxon>Rhizophagus</taxon>
    </lineage>
</organism>
<sequence>MDLDSRGYSKLVEAWNSGCSDEYTRILEKLFPLADRHDHKTPEMWCSCVRDPFRKLLEEHHSSRGGTLSGNGYITMYENLIERSDRVHGLSSNYIYCSVCDSLVFISENGRGSHPITYQDNHLKRYISENSISNEHARRNEILQSIDRREFQIWQYKQYILEEEAKINRLRLELFSQSTLHSKKDKLASVSYDLDARSTSYETYRQVKATMAKNTMPSAPDLNPFRVSPARQEMILPTSYQSSNWPRGITHRSNTSEIFISSRYAKQNNLLPSIDHLNQNGVPALRLRDVIQRAYRNYKKRPESLAKWIWEAVRNDGTPNRWKYLGIILRDEYFYYINGELIKFNMKIYRLNYLYGLTLYGARTLAEEKREQLAY</sequence>
<gene>
    <name evidence="1" type="ORF">RclHR1_08350017</name>
</gene>
<protein>
    <submittedName>
        <fullName evidence="1">Uncharacterized protein</fullName>
    </submittedName>
</protein>
<keyword evidence="2" id="KW-1185">Reference proteome</keyword>
<evidence type="ECO:0000313" key="1">
    <source>
        <dbReference type="EMBL" id="GBC08747.1"/>
    </source>
</evidence>
<evidence type="ECO:0000313" key="2">
    <source>
        <dbReference type="Proteomes" id="UP000247702"/>
    </source>
</evidence>
<dbReference type="AlphaFoldDB" id="A0A2Z6SMZ4"/>
<dbReference type="EMBL" id="BEXD01004243">
    <property type="protein sequence ID" value="GBC08747.1"/>
    <property type="molecule type" value="Genomic_DNA"/>
</dbReference>
<name>A0A2Z6SMZ4_9GLOM</name>
<accession>A0A2Z6SMZ4</accession>
<dbReference type="Proteomes" id="UP000247702">
    <property type="component" value="Unassembled WGS sequence"/>
</dbReference>
<reference evidence="1 2" key="1">
    <citation type="submission" date="2017-11" db="EMBL/GenBank/DDBJ databases">
        <title>The genome of Rhizophagus clarus HR1 reveals common genetic basis of auxotrophy among arbuscular mycorrhizal fungi.</title>
        <authorList>
            <person name="Kobayashi Y."/>
        </authorList>
    </citation>
    <scope>NUCLEOTIDE SEQUENCE [LARGE SCALE GENOMIC DNA]</scope>
    <source>
        <strain evidence="1 2">HR1</strain>
    </source>
</reference>
<comment type="caution">
    <text evidence="1">The sequence shown here is derived from an EMBL/GenBank/DDBJ whole genome shotgun (WGS) entry which is preliminary data.</text>
</comment>